<feature type="region of interest" description="Disordered" evidence="6">
    <location>
        <begin position="198"/>
        <end position="263"/>
    </location>
</feature>
<feature type="compositionally biased region" description="Basic and acidic residues" evidence="6">
    <location>
        <begin position="904"/>
        <end position="915"/>
    </location>
</feature>
<accession>A0ABQ8UZ88</accession>
<feature type="compositionally biased region" description="Pro residues" evidence="6">
    <location>
        <begin position="307"/>
        <end position="318"/>
    </location>
</feature>
<evidence type="ECO:0000256" key="1">
    <source>
        <dbReference type="ARBA" id="ARBA00000085"/>
    </source>
</evidence>
<evidence type="ECO:0000256" key="2">
    <source>
        <dbReference type="ARBA" id="ARBA00012438"/>
    </source>
</evidence>
<dbReference type="SUPFAM" id="SSF52172">
    <property type="entry name" value="CheY-like"/>
    <property type="match status" value="1"/>
</dbReference>
<keyword evidence="5" id="KW-0597">Phosphoprotein</keyword>
<feature type="domain" description="Response regulatory" evidence="8">
    <location>
        <begin position="956"/>
        <end position="1090"/>
    </location>
</feature>
<dbReference type="Gene3D" id="1.10.287.130">
    <property type="match status" value="1"/>
</dbReference>
<feature type="compositionally biased region" description="Polar residues" evidence="6">
    <location>
        <begin position="834"/>
        <end position="854"/>
    </location>
</feature>
<evidence type="ECO:0000256" key="3">
    <source>
        <dbReference type="ARBA" id="ARBA00022679"/>
    </source>
</evidence>
<comment type="catalytic activity">
    <reaction evidence="1">
        <text>ATP + protein L-histidine = ADP + protein N-phospho-L-histidine.</text>
        <dbReference type="EC" id="2.7.13.3"/>
    </reaction>
</comment>
<feature type="region of interest" description="Disordered" evidence="6">
    <location>
        <begin position="160"/>
        <end position="180"/>
    </location>
</feature>
<dbReference type="EC" id="2.7.13.3" evidence="2"/>
<feature type="compositionally biased region" description="Basic residues" evidence="6">
    <location>
        <begin position="916"/>
        <end position="927"/>
    </location>
</feature>
<feature type="compositionally biased region" description="Basic and acidic residues" evidence="6">
    <location>
        <begin position="225"/>
        <end position="236"/>
    </location>
</feature>
<dbReference type="PANTHER" id="PTHR43047">
    <property type="entry name" value="TWO-COMPONENT HISTIDINE PROTEIN KINASE"/>
    <property type="match status" value="1"/>
</dbReference>
<dbReference type="InterPro" id="IPR003594">
    <property type="entry name" value="HATPase_dom"/>
</dbReference>
<dbReference type="EMBL" id="JAPMOS010000004">
    <property type="protein sequence ID" value="KAJ4462105.1"/>
    <property type="molecule type" value="Genomic_DNA"/>
</dbReference>
<keyword evidence="3" id="KW-0808">Transferase</keyword>
<feature type="compositionally biased region" description="Low complexity" evidence="6">
    <location>
        <begin position="1157"/>
        <end position="1168"/>
    </location>
</feature>
<dbReference type="SMART" id="SM00388">
    <property type="entry name" value="HisKA"/>
    <property type="match status" value="1"/>
</dbReference>
<keyword evidence="10" id="KW-1185">Reference proteome</keyword>
<dbReference type="Proteomes" id="UP001141327">
    <property type="component" value="Unassembled WGS sequence"/>
</dbReference>
<evidence type="ECO:0000256" key="5">
    <source>
        <dbReference type="PROSITE-ProRule" id="PRU00169"/>
    </source>
</evidence>
<evidence type="ECO:0000313" key="9">
    <source>
        <dbReference type="EMBL" id="KAJ4462105.1"/>
    </source>
</evidence>
<dbReference type="Pfam" id="PF00072">
    <property type="entry name" value="Response_reg"/>
    <property type="match status" value="1"/>
</dbReference>
<protein>
    <recommendedName>
        <fullName evidence="2">histidine kinase</fullName>
        <ecNumber evidence="2">2.7.13.3</ecNumber>
    </recommendedName>
</protein>
<feature type="region of interest" description="Disordered" evidence="6">
    <location>
        <begin position="790"/>
        <end position="939"/>
    </location>
</feature>
<dbReference type="InterPro" id="IPR005467">
    <property type="entry name" value="His_kinase_dom"/>
</dbReference>
<comment type="caution">
    <text evidence="9">The sequence shown here is derived from an EMBL/GenBank/DDBJ whole genome shotgun (WGS) entry which is preliminary data.</text>
</comment>
<feature type="region of interest" description="Disordered" evidence="6">
    <location>
        <begin position="666"/>
        <end position="722"/>
    </location>
</feature>
<dbReference type="SMART" id="SM00448">
    <property type="entry name" value="REC"/>
    <property type="match status" value="1"/>
</dbReference>
<dbReference type="InterPro" id="IPR001789">
    <property type="entry name" value="Sig_transdc_resp-reg_receiver"/>
</dbReference>
<dbReference type="PROSITE" id="PS50109">
    <property type="entry name" value="HIS_KIN"/>
    <property type="match status" value="1"/>
</dbReference>
<evidence type="ECO:0000313" key="10">
    <source>
        <dbReference type="Proteomes" id="UP001141327"/>
    </source>
</evidence>
<feature type="domain" description="Histidine kinase" evidence="7">
    <location>
        <begin position="492"/>
        <end position="671"/>
    </location>
</feature>
<dbReference type="SUPFAM" id="SSF55874">
    <property type="entry name" value="ATPase domain of HSP90 chaperone/DNA topoisomerase II/histidine kinase"/>
    <property type="match status" value="1"/>
</dbReference>
<dbReference type="Gene3D" id="3.30.565.10">
    <property type="entry name" value="Histidine kinase-like ATPase, C-terminal domain"/>
    <property type="match status" value="1"/>
</dbReference>
<dbReference type="InterPro" id="IPR003661">
    <property type="entry name" value="HisK_dim/P_dom"/>
</dbReference>
<feature type="region of interest" description="Disordered" evidence="6">
    <location>
        <begin position="1144"/>
        <end position="1174"/>
    </location>
</feature>
<evidence type="ECO:0000259" key="8">
    <source>
        <dbReference type="PROSITE" id="PS50110"/>
    </source>
</evidence>
<feature type="compositionally biased region" description="Pro residues" evidence="6">
    <location>
        <begin position="882"/>
        <end position="891"/>
    </location>
</feature>
<evidence type="ECO:0000256" key="4">
    <source>
        <dbReference type="ARBA" id="ARBA00022777"/>
    </source>
</evidence>
<dbReference type="PROSITE" id="PS50110">
    <property type="entry name" value="RESPONSE_REGULATORY"/>
    <property type="match status" value="1"/>
</dbReference>
<dbReference type="InterPro" id="IPR036890">
    <property type="entry name" value="HATPase_C_sf"/>
</dbReference>
<feature type="compositionally biased region" description="Low complexity" evidence="6">
    <location>
        <begin position="682"/>
        <end position="704"/>
    </location>
</feature>
<feature type="compositionally biased region" description="Low complexity" evidence="6">
    <location>
        <begin position="198"/>
        <end position="207"/>
    </location>
</feature>
<dbReference type="Pfam" id="PF00512">
    <property type="entry name" value="HisKA"/>
    <property type="match status" value="1"/>
</dbReference>
<dbReference type="CDD" id="cd00082">
    <property type="entry name" value="HisKA"/>
    <property type="match status" value="1"/>
</dbReference>
<name>A0ABQ8UZ88_9EUKA</name>
<feature type="region of interest" description="Disordered" evidence="6">
    <location>
        <begin position="1376"/>
        <end position="1421"/>
    </location>
</feature>
<feature type="compositionally biased region" description="Low complexity" evidence="6">
    <location>
        <begin position="790"/>
        <end position="805"/>
    </location>
</feature>
<feature type="compositionally biased region" description="Low complexity" evidence="6">
    <location>
        <begin position="867"/>
        <end position="880"/>
    </location>
</feature>
<sequence length="1421" mass="149572">MKVTNDAFSLQQYQCNVVTIPSLDAESAPHHVSLEEYKVDCIGFLVQYFYDGEMAFLSMHLKSKDELPDDKDSVSPFKALFEGLQTPLLLLDEASQVVDMNPAAMAAFLHPGEVPQMYPCPSPPLPPGVSSPLLSFLWLCVVPFMGWRQFLATIAANGDLPSSPSEQFPSPMLARSHSRSLLDTTAHEESFFTTMRRGLSSSSLPGSEMDVKPPASPRARLSSPRHHEPLGRDRAADSPLTPIPAVAPGAARPQLQRVPPPVTRHTIPLSPLACCSSTASIPHTTISITPTGASRAPAAAATADRPVPAPPTPPPPGSIPRAPVGGPEAASVLPDEGRPAPDSQAPMVLPLSPLAPEGHSDSLFFELPASPIHPHPPIHSVAAECPFSPVMHPVGSPRHKADSPLLFITPPDPPVPGANNMMVPSTPFSSSASVDLDMRTFLVSCTPLQGLSKPYSALAMFDLTAHLAANSRETAAAGAAGLKSMKEEFLANLSHETMTPLHGLLGLAETLQSESDQCGQAHTDTAHLLVGQAKRLVWLMRDLMDYEKVKAHNIELSLQPVLAAEVVEEVVREMRPLAYQRGIALNDRVSNQDGFWVTADRARLVQILYNIVGNALRYTVRGSIAISATANQHQLEITVADTGVGIAPEMLEQIFQPFERVAQTKDVAGQGGRGSTSAGVCSSSCTAASGPPAPSARAPSTVTPHWLPTSRPTSQHSLRHRRSAHSVPPICTAGACLPPATTVTPVSPTLTAADAAAAAGGASGMPVRPAATELLRRSGSDSTTLELRTASTASLLPPAKPSALPQPVADSDPILEAAPAPAPTESDLQRHKSPTPSETLTVATHATNDTRSSPPASPKTDGPGPVPASSSQPQPQHSAAVLPPPQLPPPSRGGDASSVPAAAKAKDDKVKEKDKDKHHRHHAKRRGVREVQQGKARTEASRVGVELDRKRTLSQWILVCDDDPVCTLVLQRYLASSYEVRCFNNGLEALEWVRTHRAPPPVGAPPSGPGAPPLGPPALCILDIMMPRIGGFDMCKELRKSFNRAELPILFLSAASQERMMDECLAVGATPLSPSPCSGPGPTVLARFLGGVIAADLLDQASPRIDPSAPETHPDDVLARAIDSLEWVNVSALDHTARSMGRTASSSLVVPSGGHFSPAPRSPRSSSAEDATTPSETSHLLGALVAPSVACGPLHSLHCVVPSACLLCFDLSELLADPSAWTLLPAVMTLICRHVGPSGALVDCSCGPGMPDVVAMWPGSPHATLGPAVILEAHRAALETAAALAEELDRFDTPLSSEGLSVGMALVAGPVRVVPFRLPSHDMDQKPGDGQRLVVSLAGATLTAGRTLARHSAHQQRRRLESVPLLLNTPVAELVRSGPGTIPEGDPADPTDDDRAGTSPGAIAITRPNERPRGCLLMAGP</sequence>
<gene>
    <name evidence="9" type="ORF">PAPYR_1280</name>
</gene>
<dbReference type="SUPFAM" id="SSF47384">
    <property type="entry name" value="Homodimeric domain of signal transducing histidine kinase"/>
    <property type="match status" value="1"/>
</dbReference>
<dbReference type="SMART" id="SM00387">
    <property type="entry name" value="HATPase_c"/>
    <property type="match status" value="1"/>
</dbReference>
<dbReference type="Pfam" id="PF02518">
    <property type="entry name" value="HATPase_c"/>
    <property type="match status" value="1"/>
</dbReference>
<proteinExistence type="predicted"/>
<evidence type="ECO:0000259" key="7">
    <source>
        <dbReference type="PROSITE" id="PS50109"/>
    </source>
</evidence>
<reference evidence="9" key="1">
    <citation type="journal article" date="2022" name="bioRxiv">
        <title>Genomics of Preaxostyla Flagellates Illuminates Evolutionary Transitions and the Path Towards Mitochondrial Loss.</title>
        <authorList>
            <person name="Novak L.V.F."/>
            <person name="Treitli S.C."/>
            <person name="Pyrih J."/>
            <person name="Halakuc P."/>
            <person name="Pipaliya S.V."/>
            <person name="Vacek V."/>
            <person name="Brzon O."/>
            <person name="Soukal P."/>
            <person name="Eme L."/>
            <person name="Dacks J.B."/>
            <person name="Karnkowska A."/>
            <person name="Elias M."/>
            <person name="Hampl V."/>
        </authorList>
    </citation>
    <scope>NUCLEOTIDE SEQUENCE</scope>
    <source>
        <strain evidence="9">RCP-MX</strain>
    </source>
</reference>
<organism evidence="9 10">
    <name type="scientific">Paratrimastix pyriformis</name>
    <dbReference type="NCBI Taxonomy" id="342808"/>
    <lineage>
        <taxon>Eukaryota</taxon>
        <taxon>Metamonada</taxon>
        <taxon>Preaxostyla</taxon>
        <taxon>Paratrimastigidae</taxon>
        <taxon>Paratrimastix</taxon>
    </lineage>
</organism>
<dbReference type="Gene3D" id="3.40.50.2300">
    <property type="match status" value="1"/>
</dbReference>
<dbReference type="InterPro" id="IPR011006">
    <property type="entry name" value="CheY-like_superfamily"/>
</dbReference>
<feature type="modified residue" description="4-aspartylphosphate" evidence="5">
    <location>
        <position position="1023"/>
    </location>
</feature>
<dbReference type="InterPro" id="IPR036097">
    <property type="entry name" value="HisK_dim/P_sf"/>
</dbReference>
<feature type="region of interest" description="Disordered" evidence="6">
    <location>
        <begin position="288"/>
        <end position="347"/>
    </location>
</feature>
<evidence type="ECO:0000256" key="6">
    <source>
        <dbReference type="SAM" id="MobiDB-lite"/>
    </source>
</evidence>
<feature type="compositionally biased region" description="Low complexity" evidence="6">
    <location>
        <begin position="288"/>
        <end position="306"/>
    </location>
</feature>
<keyword evidence="4" id="KW-0418">Kinase</keyword>